<proteinExistence type="predicted"/>
<name>A0A1M6QPE1_9FLAO</name>
<gene>
    <name evidence="2" type="ORF">SAMN05444267_100239</name>
</gene>
<dbReference type="EMBL" id="FRAV01000002">
    <property type="protein sequence ID" value="SHK21960.1"/>
    <property type="molecule type" value="Genomic_DNA"/>
</dbReference>
<protein>
    <recommendedName>
        <fullName evidence="4">C1q domain-containing protein</fullName>
    </recommendedName>
</protein>
<reference evidence="3" key="1">
    <citation type="submission" date="2016-11" db="EMBL/GenBank/DDBJ databases">
        <authorList>
            <person name="Varghese N."/>
            <person name="Submissions S."/>
        </authorList>
    </citation>
    <scope>NUCLEOTIDE SEQUENCE [LARGE SCALE GENOMIC DNA]</scope>
    <source>
        <strain evidence="3">DSM 26899</strain>
    </source>
</reference>
<dbReference type="STRING" id="1302687.SAMN05444267_100239"/>
<dbReference type="AlphaFoldDB" id="A0A1M6QPE1"/>
<accession>A0A1M6QPE1</accession>
<evidence type="ECO:0008006" key="4">
    <source>
        <dbReference type="Google" id="ProtNLM"/>
    </source>
</evidence>
<sequence>MKKIFILAHIAGMFSLAGAQIGINTSVPQASLDVTGKPATTSSLDGIIPPRITGAQLRAKTYTAAQTGAHVYVTAADTAPAGQTVNVQSAGNYYFDGTVWKFIAGTSNTLPNGTGTVIMINGVLQVAQEMSLRMQQDWIVPIASPAPIAAIGNITNKLIDNYNGYTGTATANSFKVTSDGTYLIGMNFPIQNQNGNVLSGNFYYGLYNDTDSAWAAFTIYTVDNMNNGDVKDISYSAAIDLLASKTYSFRVQQNQNGFNGSNGALLKIRGLATSGGSNLEIGYYSVKRLK</sequence>
<feature type="signal peptide" evidence="1">
    <location>
        <begin position="1"/>
        <end position="19"/>
    </location>
</feature>
<dbReference type="OrthoDB" id="1340359at2"/>
<evidence type="ECO:0000313" key="3">
    <source>
        <dbReference type="Proteomes" id="UP000184364"/>
    </source>
</evidence>
<evidence type="ECO:0000313" key="2">
    <source>
        <dbReference type="EMBL" id="SHK21960.1"/>
    </source>
</evidence>
<organism evidence="2 3">
    <name type="scientific">Chryseobacterium polytrichastri</name>
    <dbReference type="NCBI Taxonomy" id="1302687"/>
    <lineage>
        <taxon>Bacteria</taxon>
        <taxon>Pseudomonadati</taxon>
        <taxon>Bacteroidota</taxon>
        <taxon>Flavobacteriia</taxon>
        <taxon>Flavobacteriales</taxon>
        <taxon>Weeksellaceae</taxon>
        <taxon>Chryseobacterium group</taxon>
        <taxon>Chryseobacterium</taxon>
    </lineage>
</organism>
<dbReference type="RefSeq" id="WP_139262477.1">
    <property type="nucleotide sequence ID" value="NZ_FRAV01000002.1"/>
</dbReference>
<keyword evidence="3" id="KW-1185">Reference proteome</keyword>
<evidence type="ECO:0000256" key="1">
    <source>
        <dbReference type="SAM" id="SignalP"/>
    </source>
</evidence>
<feature type="chain" id="PRO_5009920399" description="C1q domain-containing protein" evidence="1">
    <location>
        <begin position="20"/>
        <end position="290"/>
    </location>
</feature>
<keyword evidence="1" id="KW-0732">Signal</keyword>
<dbReference type="Proteomes" id="UP000184364">
    <property type="component" value="Unassembled WGS sequence"/>
</dbReference>